<keyword evidence="4" id="KW-0653">Protein transport</keyword>
<dbReference type="EMBL" id="LN877949">
    <property type="protein sequence ID" value="CUV05370.1"/>
    <property type="molecule type" value="Genomic_DNA"/>
</dbReference>
<dbReference type="GO" id="GO:0005789">
    <property type="term" value="C:endoplasmic reticulum membrane"/>
    <property type="evidence" value="ECO:0007669"/>
    <property type="project" value="TreeGrafter"/>
</dbReference>
<dbReference type="Proteomes" id="UP000199752">
    <property type="component" value="Chromosome 3"/>
</dbReference>
<dbReference type="GO" id="GO:0000149">
    <property type="term" value="F:SNARE binding"/>
    <property type="evidence" value="ECO:0007669"/>
    <property type="project" value="TreeGrafter"/>
</dbReference>
<feature type="coiled-coil region" evidence="7">
    <location>
        <begin position="148"/>
        <end position="178"/>
    </location>
</feature>
<gene>
    <name evidence="10" type="ORF">CHUDEA3_4300</name>
</gene>
<dbReference type="Gene3D" id="1.20.5.110">
    <property type="match status" value="1"/>
</dbReference>
<evidence type="ECO:0000256" key="1">
    <source>
        <dbReference type="ARBA" id="ARBA00004211"/>
    </source>
</evidence>
<reference evidence="10" key="1">
    <citation type="submission" date="2015-08" db="EMBL/GenBank/DDBJ databases">
        <authorList>
            <person name="Babu N.S."/>
            <person name="Beckwith C.J."/>
            <person name="Beseler K.G."/>
            <person name="Brison A."/>
            <person name="Carone J.V."/>
            <person name="Caskin T.P."/>
            <person name="Diamond M."/>
            <person name="Durham M.E."/>
            <person name="Foxe J.M."/>
            <person name="Go M."/>
            <person name="Henderson B.A."/>
            <person name="Jones I.B."/>
            <person name="McGettigan J.A."/>
            <person name="Micheletti S.J."/>
            <person name="Nasrallah M.E."/>
            <person name="Ortiz D."/>
            <person name="Piller C.R."/>
            <person name="Privatt S.R."/>
            <person name="Schneider S.L."/>
            <person name="Sharp S."/>
            <person name="Smith T.C."/>
            <person name="Stanton J.D."/>
            <person name="Ullery H.E."/>
            <person name="Wilson R.J."/>
            <person name="Serrano M.G."/>
            <person name="Buck G."/>
            <person name="Lee V."/>
            <person name="Wang Y."/>
            <person name="Carvalho R."/>
            <person name="Voegtly L."/>
            <person name="Shi R."/>
            <person name="Duckworth R."/>
            <person name="Johnson A."/>
            <person name="Loviza R."/>
            <person name="Walstead R."/>
            <person name="Shah Z."/>
            <person name="Kiflezghi M."/>
            <person name="Wade K."/>
            <person name="Ball S.L."/>
            <person name="Bradley K.W."/>
            <person name="Asai D.J."/>
            <person name="Bowman C.A."/>
            <person name="Russell D.A."/>
            <person name="Pope W.H."/>
            <person name="Jacobs-Sera D."/>
            <person name="Hendrix R.W."/>
            <person name="Hatfull G.F."/>
        </authorList>
    </citation>
    <scope>NUCLEOTIDE SEQUENCE [LARGE SCALE GENOMIC DNA]</scope>
</reference>
<dbReference type="GO" id="GO:0015031">
    <property type="term" value="P:protein transport"/>
    <property type="evidence" value="ECO:0007669"/>
    <property type="project" value="UniProtKB-KW"/>
</dbReference>
<evidence type="ECO:0000256" key="3">
    <source>
        <dbReference type="ARBA" id="ARBA00022692"/>
    </source>
</evidence>
<keyword evidence="6 8" id="KW-0472">Membrane</keyword>
<accession>A0A0S4TDG2</accession>
<keyword evidence="2" id="KW-0813">Transport</keyword>
<dbReference type="GO" id="GO:0012507">
    <property type="term" value="C:ER to Golgi transport vesicle membrane"/>
    <property type="evidence" value="ECO:0007669"/>
    <property type="project" value="TreeGrafter"/>
</dbReference>
<dbReference type="GO" id="GO:0031902">
    <property type="term" value="C:late endosome membrane"/>
    <property type="evidence" value="ECO:0007669"/>
    <property type="project" value="TreeGrafter"/>
</dbReference>
<protein>
    <recommendedName>
        <fullName evidence="9">t-SNARE coiled-coil homology domain-containing protein</fullName>
    </recommendedName>
</protein>
<dbReference type="GO" id="GO:0006906">
    <property type="term" value="P:vesicle fusion"/>
    <property type="evidence" value="ECO:0007669"/>
    <property type="project" value="TreeGrafter"/>
</dbReference>
<dbReference type="PROSITE" id="PS50192">
    <property type="entry name" value="T_SNARE"/>
    <property type="match status" value="1"/>
</dbReference>
<keyword evidence="3 8" id="KW-0812">Transmembrane</keyword>
<evidence type="ECO:0000313" key="10">
    <source>
        <dbReference type="EMBL" id="CUV05370.1"/>
    </source>
</evidence>
<evidence type="ECO:0000256" key="6">
    <source>
        <dbReference type="ARBA" id="ARBA00023136"/>
    </source>
</evidence>
<dbReference type="SUPFAM" id="SSF58038">
    <property type="entry name" value="SNARE fusion complex"/>
    <property type="match status" value="1"/>
</dbReference>
<comment type="subcellular location">
    <subcellularLocation>
        <location evidence="1">Membrane</location>
        <topology evidence="1">Single-pass type IV membrane protein</topology>
    </subcellularLocation>
</comment>
<evidence type="ECO:0000256" key="8">
    <source>
        <dbReference type="SAM" id="Phobius"/>
    </source>
</evidence>
<dbReference type="AlphaFoldDB" id="A0A0S4TDG2"/>
<evidence type="ECO:0000256" key="2">
    <source>
        <dbReference type="ARBA" id="ARBA00022448"/>
    </source>
</evidence>
<proteinExistence type="predicted"/>
<dbReference type="InterPro" id="IPR000727">
    <property type="entry name" value="T_SNARE_dom"/>
</dbReference>
<dbReference type="VEuPathDB" id="CryptoDB:GY17_00003947"/>
<evidence type="ECO:0000256" key="5">
    <source>
        <dbReference type="ARBA" id="ARBA00022989"/>
    </source>
</evidence>
<evidence type="ECO:0000256" key="7">
    <source>
        <dbReference type="SAM" id="Coils"/>
    </source>
</evidence>
<dbReference type="GO" id="GO:0005794">
    <property type="term" value="C:Golgi apparatus"/>
    <property type="evidence" value="ECO:0007669"/>
    <property type="project" value="TreeGrafter"/>
</dbReference>
<keyword evidence="5 8" id="KW-1133">Transmembrane helix</keyword>
<dbReference type="VEuPathDB" id="CryptoDB:CHUDEA3_4300"/>
<feature type="transmembrane region" description="Helical" evidence="8">
    <location>
        <begin position="192"/>
        <end position="215"/>
    </location>
</feature>
<evidence type="ECO:0000256" key="4">
    <source>
        <dbReference type="ARBA" id="ARBA00022927"/>
    </source>
</evidence>
<sequence length="222" mass="25722">MLLQELQFKFSKLDSLISRYEYLSKTKKFGDSTVSFCSQNINNALESIQIELKSLKEPSEKKKFEEFLNSRNDRIRNINESWTKNALIPTEQVTYNMKRNFNEDIQSLNDSDLTDYKKGDALIKLADESIIRMKKSLTYTEKLGDDSLNKMNTQKEQLDRIRNELDNVKDNIYKANISLKAIARNTATDFCVQMLCGILSICLLIIIVLLVVLSIRKNKQSE</sequence>
<dbReference type="PANTHER" id="PTHR21230">
    <property type="entry name" value="VESICLE TRANSPORT V-SNARE PROTEIN VTI1-RELATED"/>
    <property type="match status" value="1"/>
</dbReference>
<dbReference type="VEuPathDB" id="CryptoDB:Chro.30485"/>
<dbReference type="GO" id="GO:0005484">
    <property type="term" value="F:SNAP receptor activity"/>
    <property type="evidence" value="ECO:0007669"/>
    <property type="project" value="TreeGrafter"/>
</dbReference>
<dbReference type="GO" id="GO:0031201">
    <property type="term" value="C:SNARE complex"/>
    <property type="evidence" value="ECO:0007669"/>
    <property type="project" value="TreeGrafter"/>
</dbReference>
<name>A0A0S4TDG2_CRYHO</name>
<dbReference type="VEuPathDB" id="CryptoDB:ChTU502y2012_369g0040"/>
<dbReference type="OrthoDB" id="19261at2759"/>
<feature type="domain" description="T-SNARE coiled-coil homology" evidence="9">
    <location>
        <begin position="120"/>
        <end position="182"/>
    </location>
</feature>
<evidence type="ECO:0000259" key="9">
    <source>
        <dbReference type="PROSITE" id="PS50192"/>
    </source>
</evidence>
<keyword evidence="7" id="KW-0175">Coiled coil</keyword>
<organism evidence="10">
    <name type="scientific">Cryptosporidium hominis</name>
    <dbReference type="NCBI Taxonomy" id="237895"/>
    <lineage>
        <taxon>Eukaryota</taxon>
        <taxon>Sar</taxon>
        <taxon>Alveolata</taxon>
        <taxon>Apicomplexa</taxon>
        <taxon>Conoidasida</taxon>
        <taxon>Coccidia</taxon>
        <taxon>Eucoccidiorida</taxon>
        <taxon>Eimeriorina</taxon>
        <taxon>Cryptosporidiidae</taxon>
        <taxon>Cryptosporidium</taxon>
    </lineage>
</organism>